<dbReference type="Proteomes" id="UP000016600">
    <property type="component" value="Unassembled WGS sequence"/>
</dbReference>
<evidence type="ECO:0000313" key="1">
    <source>
        <dbReference type="EMBL" id="ERK04050.1"/>
    </source>
</evidence>
<name>U2MQZ7_9BACT</name>
<gene>
    <name evidence="1" type="ORF">HMPREF1218_1860</name>
</gene>
<dbReference type="PATRIC" id="fig|1081904.3.peg.190"/>
<reference evidence="1 2" key="1">
    <citation type="submission" date="2013-08" db="EMBL/GenBank/DDBJ databases">
        <authorList>
            <person name="Durkin A.S."/>
            <person name="Haft D.R."/>
            <person name="McCorrison J."/>
            <person name="Torralba M."/>
            <person name="Gillis M."/>
            <person name="Haft D.H."/>
            <person name="Methe B."/>
            <person name="Sutton G."/>
            <person name="Nelson K.E."/>
        </authorList>
    </citation>
    <scope>NUCLEOTIDE SEQUENCE [LARGE SCALE GENOMIC DNA]</scope>
    <source>
        <strain evidence="1 2">F0068</strain>
    </source>
</reference>
<sequence>MTAAFSLNACISNNGNDIDSTVVPLTPAEKTTQIHAMAGTYTGKARLYTSPNGRLIKSDSAVVHFTVGTDSIITVKDFPVRLFALNAANGTVKTALEKLTAEFTSDIRLYSQSNYIKNLYGGNAYFFILWPQKLGTGKPWMLSYPYTHNSAAQTLTATFVPGGASVGLNYNSLNLYYKPKKALQFFLIPKEIKLSDGTMFDNSQGRAFILVEGKK</sequence>
<evidence type="ECO:0000313" key="2">
    <source>
        <dbReference type="Proteomes" id="UP000016600"/>
    </source>
</evidence>
<protein>
    <submittedName>
        <fullName evidence="1">Uncharacterized protein</fullName>
    </submittedName>
</protein>
<proteinExistence type="predicted"/>
<dbReference type="EMBL" id="AWET01000006">
    <property type="protein sequence ID" value="ERK04050.1"/>
    <property type="molecule type" value="Genomic_DNA"/>
</dbReference>
<comment type="caution">
    <text evidence="1">The sequence shown here is derived from an EMBL/GenBank/DDBJ whole genome shotgun (WGS) entry which is preliminary data.</text>
</comment>
<accession>U2MQZ7</accession>
<organism evidence="1 2">
    <name type="scientific">Hoylesella pleuritidis F0068</name>
    <dbReference type="NCBI Taxonomy" id="1081904"/>
    <lineage>
        <taxon>Bacteria</taxon>
        <taxon>Pseudomonadati</taxon>
        <taxon>Bacteroidota</taxon>
        <taxon>Bacteroidia</taxon>
        <taxon>Bacteroidales</taxon>
        <taxon>Prevotellaceae</taxon>
        <taxon>Hoylesella</taxon>
    </lineage>
</organism>
<keyword evidence="2" id="KW-1185">Reference proteome</keyword>
<dbReference type="AlphaFoldDB" id="U2MQZ7"/>